<dbReference type="Gene3D" id="2.30.30.180">
    <property type="entry name" value="Ribosome maturation factor RimP, C-terminal domain"/>
    <property type="match status" value="1"/>
</dbReference>
<dbReference type="InterPro" id="IPR000569">
    <property type="entry name" value="HECT_dom"/>
</dbReference>
<dbReference type="STRING" id="171291.SAMN02745154_00234"/>
<reference evidence="3" key="1">
    <citation type="submission" date="2017-02" db="EMBL/GenBank/DDBJ databases">
        <authorList>
            <person name="Varghese N."/>
            <person name="Submissions S."/>
        </authorList>
    </citation>
    <scope>NUCLEOTIDE SEQUENCE [LARGE SCALE GENOMIC DNA]</scope>
    <source>
        <strain evidence="3">ATCC 27862</strain>
    </source>
</reference>
<dbReference type="OrthoDB" id="399086at2"/>
<name>A0A1T4KY41_9BACT</name>
<dbReference type="GO" id="GO:0004842">
    <property type="term" value="F:ubiquitin-protein transferase activity"/>
    <property type="evidence" value="ECO:0007669"/>
    <property type="project" value="InterPro"/>
</dbReference>
<dbReference type="SUPFAM" id="SSF56204">
    <property type="entry name" value="Hect, E3 ligase catalytic domain"/>
    <property type="match status" value="1"/>
</dbReference>
<dbReference type="SUPFAM" id="SSF74942">
    <property type="entry name" value="YhbC-like, C-terminal domain"/>
    <property type="match status" value="1"/>
</dbReference>
<accession>A0A1T4KY41</accession>
<dbReference type="RefSeq" id="WP_078746981.1">
    <property type="nucleotide sequence ID" value="NZ_CP137850.1"/>
</dbReference>
<dbReference type="EMBL" id="FUXF01000005">
    <property type="protein sequence ID" value="SJZ47227.1"/>
    <property type="molecule type" value="Genomic_DNA"/>
</dbReference>
<gene>
    <name evidence="2" type="ORF">SAMN02745154_00234</name>
</gene>
<protein>
    <submittedName>
        <fullName evidence="2">Ribosome maturation factor RimP</fullName>
    </submittedName>
</protein>
<dbReference type="Proteomes" id="UP000190389">
    <property type="component" value="Unassembled WGS sequence"/>
</dbReference>
<dbReference type="AlphaFoldDB" id="A0A1T4KY41"/>
<dbReference type="Pfam" id="PF00632">
    <property type="entry name" value="HECT"/>
    <property type="match status" value="1"/>
</dbReference>
<organism evidence="2 3">
    <name type="scientific">Mycoplasmopsis verecunda</name>
    <dbReference type="NCBI Taxonomy" id="171291"/>
    <lineage>
        <taxon>Bacteria</taxon>
        <taxon>Bacillati</taxon>
        <taxon>Mycoplasmatota</taxon>
        <taxon>Mycoplasmoidales</taxon>
        <taxon>Metamycoplasmataceae</taxon>
        <taxon>Mycoplasmopsis</taxon>
    </lineage>
</organism>
<evidence type="ECO:0000259" key="1">
    <source>
        <dbReference type="Pfam" id="PF00632"/>
    </source>
</evidence>
<feature type="domain" description="HECT" evidence="1">
    <location>
        <begin position="4"/>
        <end position="97"/>
    </location>
</feature>
<evidence type="ECO:0000313" key="3">
    <source>
        <dbReference type="Proteomes" id="UP000190389"/>
    </source>
</evidence>
<evidence type="ECO:0000313" key="2">
    <source>
        <dbReference type="EMBL" id="SJZ47227.1"/>
    </source>
</evidence>
<keyword evidence="3" id="KW-1185">Reference proteome</keyword>
<dbReference type="InterPro" id="IPR035983">
    <property type="entry name" value="Hect_E3_ubiquitin_ligase"/>
</dbReference>
<dbReference type="InterPro" id="IPR036847">
    <property type="entry name" value="RimP_C_sf"/>
</dbReference>
<proteinExistence type="predicted"/>
<sequence length="143" mass="16624">MFNEELLKQQFPSILSAKITNDEVFGKTLSVTVDTRDLSEVEKISKQLSLYLESQQWFGDDFALEVLSKGTDLTVTFDNIDQYIDKYLDIKLLKSFDGLNELIAKLISIEDDFINLEWNQKGRIRKIKIDKSNISEISEYIKF</sequence>